<proteinExistence type="predicted"/>
<gene>
    <name evidence="2" type="ORF">E5676_scaffold21G001300</name>
</gene>
<keyword evidence="2" id="KW-0808">Transferase</keyword>
<dbReference type="AlphaFoldDB" id="A0A5D3CWS4"/>
<evidence type="ECO:0000256" key="1">
    <source>
        <dbReference type="SAM" id="MobiDB-lite"/>
    </source>
</evidence>
<dbReference type="GO" id="GO:0003964">
    <property type="term" value="F:RNA-directed DNA polymerase activity"/>
    <property type="evidence" value="ECO:0007669"/>
    <property type="project" value="UniProtKB-KW"/>
</dbReference>
<keyword evidence="2" id="KW-0695">RNA-directed DNA polymerase</keyword>
<dbReference type="Pfam" id="PF08284">
    <property type="entry name" value="RVP_2"/>
    <property type="match status" value="1"/>
</dbReference>
<comment type="caution">
    <text evidence="2">The sequence shown here is derived from an EMBL/GenBank/DDBJ whole genome shotgun (WGS) entry which is preliminary data.</text>
</comment>
<organism evidence="2 3">
    <name type="scientific">Cucumis melo var. makuwa</name>
    <name type="common">Oriental melon</name>
    <dbReference type="NCBI Taxonomy" id="1194695"/>
    <lineage>
        <taxon>Eukaryota</taxon>
        <taxon>Viridiplantae</taxon>
        <taxon>Streptophyta</taxon>
        <taxon>Embryophyta</taxon>
        <taxon>Tracheophyta</taxon>
        <taxon>Spermatophyta</taxon>
        <taxon>Magnoliopsida</taxon>
        <taxon>eudicotyledons</taxon>
        <taxon>Gunneridae</taxon>
        <taxon>Pentapetalae</taxon>
        <taxon>rosids</taxon>
        <taxon>fabids</taxon>
        <taxon>Cucurbitales</taxon>
        <taxon>Cucurbitaceae</taxon>
        <taxon>Benincaseae</taxon>
        <taxon>Cucumis</taxon>
    </lineage>
</organism>
<feature type="region of interest" description="Disordered" evidence="1">
    <location>
        <begin position="1"/>
        <end position="22"/>
    </location>
</feature>
<keyword evidence="2" id="KW-0548">Nucleotidyltransferase</keyword>
<dbReference type="EMBL" id="SSTD01008307">
    <property type="protein sequence ID" value="TYK16347.1"/>
    <property type="molecule type" value="Genomic_DNA"/>
</dbReference>
<feature type="compositionally biased region" description="Polar residues" evidence="1">
    <location>
        <begin position="1"/>
        <end position="12"/>
    </location>
</feature>
<name>A0A5D3CWS4_CUCMM</name>
<dbReference type="Proteomes" id="UP000321947">
    <property type="component" value="Unassembled WGS sequence"/>
</dbReference>
<sequence length="177" mass="20152">MSKVNQPHSSAGNGEVLSGVKCKGPGRLRQQGKLFDSRAINSFVSILHTKSLHRKVKPLEDEMLISPPTGQDVILRMDFLTKYHTSMDCSNKEVVFRKPSKVRVKFVGDKKVNLANIILIVKARKLMNKGCNAYLAHIVYTKMKRKDPQSMSIVYKYLDVFSEKLSRLPPYREIESN</sequence>
<accession>A0A5D3CWS4</accession>
<protein>
    <submittedName>
        <fullName evidence="2">Reverse transcriptase</fullName>
    </submittedName>
</protein>
<evidence type="ECO:0000313" key="2">
    <source>
        <dbReference type="EMBL" id="TYK16347.1"/>
    </source>
</evidence>
<reference evidence="2 3" key="1">
    <citation type="submission" date="2019-08" db="EMBL/GenBank/DDBJ databases">
        <title>Draft genome sequences of two oriental melons (Cucumis melo L. var makuwa).</title>
        <authorList>
            <person name="Kwon S.-Y."/>
        </authorList>
    </citation>
    <scope>NUCLEOTIDE SEQUENCE [LARGE SCALE GENOMIC DNA]</scope>
    <source>
        <strain evidence="3">cv. Chang Bougi</strain>
        <tissue evidence="2">Leaf</tissue>
    </source>
</reference>
<evidence type="ECO:0000313" key="3">
    <source>
        <dbReference type="Proteomes" id="UP000321947"/>
    </source>
</evidence>